<comment type="caution">
    <text evidence="2">The sequence shown here is derived from an EMBL/GenBank/DDBJ whole genome shotgun (WGS) entry which is preliminary data.</text>
</comment>
<feature type="region of interest" description="Disordered" evidence="1">
    <location>
        <begin position="1"/>
        <end position="30"/>
    </location>
</feature>
<feature type="compositionally biased region" description="Polar residues" evidence="1">
    <location>
        <begin position="18"/>
        <end position="30"/>
    </location>
</feature>
<feature type="region of interest" description="Disordered" evidence="1">
    <location>
        <begin position="56"/>
        <end position="81"/>
    </location>
</feature>
<dbReference type="EMBL" id="PZQS01000004">
    <property type="protein sequence ID" value="PVD32962.1"/>
    <property type="molecule type" value="Genomic_DNA"/>
</dbReference>
<evidence type="ECO:0000313" key="2">
    <source>
        <dbReference type="EMBL" id="PVD32962.1"/>
    </source>
</evidence>
<evidence type="ECO:0000313" key="3">
    <source>
        <dbReference type="Proteomes" id="UP000245119"/>
    </source>
</evidence>
<dbReference type="AlphaFoldDB" id="A0A2T7PHS0"/>
<name>A0A2T7PHS0_POMCA</name>
<protein>
    <submittedName>
        <fullName evidence="2">Uncharacterized protein</fullName>
    </submittedName>
</protein>
<feature type="compositionally biased region" description="Polar residues" evidence="1">
    <location>
        <begin position="1"/>
        <end position="11"/>
    </location>
</feature>
<keyword evidence="3" id="KW-1185">Reference proteome</keyword>
<sequence length="81" mass="8681">MQADLSQTSPASRWLPQAPQSAADRQTPISTQCRQEAGAVCKLARPRCSLVLPPAPTLGASRLPLLTTPLPETSCASRYYT</sequence>
<dbReference type="Proteomes" id="UP000245119">
    <property type="component" value="Linkage Group LG4"/>
</dbReference>
<evidence type="ECO:0000256" key="1">
    <source>
        <dbReference type="SAM" id="MobiDB-lite"/>
    </source>
</evidence>
<accession>A0A2T7PHS0</accession>
<feature type="compositionally biased region" description="Low complexity" evidence="1">
    <location>
        <begin position="63"/>
        <end position="73"/>
    </location>
</feature>
<gene>
    <name evidence="2" type="ORF">C0Q70_08409</name>
</gene>
<reference evidence="2 3" key="1">
    <citation type="submission" date="2018-04" db="EMBL/GenBank/DDBJ databases">
        <title>The genome of golden apple snail Pomacea canaliculata provides insight into stress tolerance and invasive adaptation.</title>
        <authorList>
            <person name="Liu C."/>
            <person name="Liu B."/>
            <person name="Ren Y."/>
            <person name="Zhang Y."/>
            <person name="Wang H."/>
            <person name="Li S."/>
            <person name="Jiang F."/>
            <person name="Yin L."/>
            <person name="Zhang G."/>
            <person name="Qian W."/>
            <person name="Fan W."/>
        </authorList>
    </citation>
    <scope>NUCLEOTIDE SEQUENCE [LARGE SCALE GENOMIC DNA]</scope>
    <source>
        <strain evidence="2">SZHN2017</strain>
        <tissue evidence="2">Muscle</tissue>
    </source>
</reference>
<organism evidence="2 3">
    <name type="scientific">Pomacea canaliculata</name>
    <name type="common">Golden apple snail</name>
    <dbReference type="NCBI Taxonomy" id="400727"/>
    <lineage>
        <taxon>Eukaryota</taxon>
        <taxon>Metazoa</taxon>
        <taxon>Spiralia</taxon>
        <taxon>Lophotrochozoa</taxon>
        <taxon>Mollusca</taxon>
        <taxon>Gastropoda</taxon>
        <taxon>Caenogastropoda</taxon>
        <taxon>Architaenioglossa</taxon>
        <taxon>Ampullarioidea</taxon>
        <taxon>Ampullariidae</taxon>
        <taxon>Pomacea</taxon>
    </lineage>
</organism>
<proteinExistence type="predicted"/>